<dbReference type="PROSITE" id="PS50808">
    <property type="entry name" value="ZF_BED"/>
    <property type="match status" value="1"/>
</dbReference>
<dbReference type="InterPro" id="IPR036236">
    <property type="entry name" value="Znf_C2H2_sf"/>
</dbReference>
<sequence length="267" mass="30405">MFFEQLDNDSRKVKCNQCQVIISRGGQGKTANTTSMNNHIKYKHPTLIPQLGSAIKCSSTDDSTKSQISAEELPKAVPTPATSVSSQILGKIIELLKPFEEITKIISSSCSSVSEVIPHLKTLQKYLEMYYDESKEIMEIKALLENDLNIRFDMDHNKIFTLATLLDPRYKQQFFEAEDLITIRSQFLLESLKNSMSDDDSDSGKDDLQSTSTDENNIETATHRNFWQCYPYFASRKIQEFQDDTSSAAHEQSYCALPLKKRNDDPF</sequence>
<name>A0A835GA55_SPOEX</name>
<dbReference type="SUPFAM" id="SSF53098">
    <property type="entry name" value="Ribonuclease H-like"/>
    <property type="match status" value="1"/>
</dbReference>
<keyword evidence="2 4" id="KW-0863">Zinc-finger</keyword>
<keyword evidence="1" id="KW-0479">Metal-binding</keyword>
<dbReference type="AlphaFoldDB" id="A0A835GA55"/>
<evidence type="ECO:0000256" key="1">
    <source>
        <dbReference type="ARBA" id="ARBA00022723"/>
    </source>
</evidence>
<dbReference type="Pfam" id="PF02892">
    <property type="entry name" value="zf-BED"/>
    <property type="match status" value="1"/>
</dbReference>
<dbReference type="SUPFAM" id="SSF57667">
    <property type="entry name" value="beta-beta-alpha zinc fingers"/>
    <property type="match status" value="1"/>
</dbReference>
<evidence type="ECO:0000313" key="8">
    <source>
        <dbReference type="Proteomes" id="UP000648187"/>
    </source>
</evidence>
<dbReference type="GO" id="GO:0008270">
    <property type="term" value="F:zinc ion binding"/>
    <property type="evidence" value="ECO:0007669"/>
    <property type="project" value="UniProtKB-KW"/>
</dbReference>
<dbReference type="InterPro" id="IPR012337">
    <property type="entry name" value="RNaseH-like_sf"/>
</dbReference>
<protein>
    <recommendedName>
        <fullName evidence="6">BED-type domain-containing protein</fullName>
    </recommendedName>
</protein>
<evidence type="ECO:0000259" key="6">
    <source>
        <dbReference type="PROSITE" id="PS50808"/>
    </source>
</evidence>
<dbReference type="Proteomes" id="UP000648187">
    <property type="component" value="Unassembled WGS sequence"/>
</dbReference>
<dbReference type="InterPro" id="IPR052865">
    <property type="entry name" value="Zinc_finger_BED"/>
</dbReference>
<evidence type="ECO:0000256" key="5">
    <source>
        <dbReference type="SAM" id="MobiDB-lite"/>
    </source>
</evidence>
<dbReference type="EMBL" id="JACKWZ010000302">
    <property type="protein sequence ID" value="KAF9409693.1"/>
    <property type="molecule type" value="Genomic_DNA"/>
</dbReference>
<dbReference type="GO" id="GO:0005634">
    <property type="term" value="C:nucleus"/>
    <property type="evidence" value="ECO:0007669"/>
    <property type="project" value="TreeGrafter"/>
</dbReference>
<proteinExistence type="predicted"/>
<dbReference type="GO" id="GO:0003677">
    <property type="term" value="F:DNA binding"/>
    <property type="evidence" value="ECO:0007669"/>
    <property type="project" value="InterPro"/>
</dbReference>
<organism evidence="7 8">
    <name type="scientific">Spodoptera exigua</name>
    <name type="common">Beet armyworm</name>
    <name type="synonym">Noctua fulgens</name>
    <dbReference type="NCBI Taxonomy" id="7107"/>
    <lineage>
        <taxon>Eukaryota</taxon>
        <taxon>Metazoa</taxon>
        <taxon>Ecdysozoa</taxon>
        <taxon>Arthropoda</taxon>
        <taxon>Hexapoda</taxon>
        <taxon>Insecta</taxon>
        <taxon>Pterygota</taxon>
        <taxon>Neoptera</taxon>
        <taxon>Endopterygota</taxon>
        <taxon>Lepidoptera</taxon>
        <taxon>Glossata</taxon>
        <taxon>Ditrysia</taxon>
        <taxon>Noctuoidea</taxon>
        <taxon>Noctuidae</taxon>
        <taxon>Amphipyrinae</taxon>
        <taxon>Spodoptera</taxon>
    </lineage>
</organism>
<dbReference type="PANTHER" id="PTHR47241:SF1">
    <property type="entry name" value="BED-TYPE DOMAIN-CONTAINING PROTEIN"/>
    <property type="match status" value="1"/>
</dbReference>
<feature type="region of interest" description="Disordered" evidence="5">
    <location>
        <begin position="195"/>
        <end position="215"/>
    </location>
</feature>
<feature type="domain" description="BED-type" evidence="6">
    <location>
        <begin position="1"/>
        <end position="51"/>
    </location>
</feature>
<gene>
    <name evidence="7" type="ORF">HW555_010983</name>
</gene>
<evidence type="ECO:0000256" key="2">
    <source>
        <dbReference type="ARBA" id="ARBA00022771"/>
    </source>
</evidence>
<evidence type="ECO:0000313" key="7">
    <source>
        <dbReference type="EMBL" id="KAF9409693.1"/>
    </source>
</evidence>
<keyword evidence="8" id="KW-1185">Reference proteome</keyword>
<reference evidence="7" key="1">
    <citation type="submission" date="2020-08" db="EMBL/GenBank/DDBJ databases">
        <title>Spodoptera exigua strain:BAW_Kor-Di-RS1 Genome sequencing and assembly.</title>
        <authorList>
            <person name="Kim J."/>
            <person name="Nam H.Y."/>
            <person name="Kwon M."/>
            <person name="Choi J.H."/>
            <person name="Cho S.R."/>
            <person name="Kim G.-H."/>
        </authorList>
    </citation>
    <scope>NUCLEOTIDE SEQUENCE</scope>
    <source>
        <strain evidence="7">BAW_Kor-Di-RS1</strain>
        <tissue evidence="7">Whole-body</tissue>
    </source>
</reference>
<evidence type="ECO:0000256" key="4">
    <source>
        <dbReference type="PROSITE-ProRule" id="PRU00027"/>
    </source>
</evidence>
<comment type="caution">
    <text evidence="7">The sequence shown here is derived from an EMBL/GenBank/DDBJ whole genome shotgun (WGS) entry which is preliminary data.</text>
</comment>
<dbReference type="InterPro" id="IPR003656">
    <property type="entry name" value="Znf_BED"/>
</dbReference>
<accession>A0A835GA55</accession>
<keyword evidence="3" id="KW-0862">Zinc</keyword>
<evidence type="ECO:0000256" key="3">
    <source>
        <dbReference type="ARBA" id="ARBA00022833"/>
    </source>
</evidence>
<dbReference type="PANTHER" id="PTHR47241">
    <property type="entry name" value="FINGER PROTEIN, PUTATIVE-RELATED"/>
    <property type="match status" value="1"/>
</dbReference>